<feature type="transmembrane region" description="Helical" evidence="2">
    <location>
        <begin position="253"/>
        <end position="273"/>
    </location>
</feature>
<gene>
    <name evidence="3" type="ORF">MNBD_GAMMA10-100</name>
</gene>
<organism evidence="3">
    <name type="scientific">hydrothermal vent metagenome</name>
    <dbReference type="NCBI Taxonomy" id="652676"/>
    <lineage>
        <taxon>unclassified sequences</taxon>
        <taxon>metagenomes</taxon>
        <taxon>ecological metagenomes</taxon>
    </lineage>
</organism>
<reference evidence="3" key="1">
    <citation type="submission" date="2018-06" db="EMBL/GenBank/DDBJ databases">
        <authorList>
            <person name="Zhirakovskaya E."/>
        </authorList>
    </citation>
    <scope>NUCLEOTIDE SEQUENCE</scope>
</reference>
<feature type="compositionally biased region" description="Polar residues" evidence="1">
    <location>
        <begin position="17"/>
        <end position="27"/>
    </location>
</feature>
<feature type="compositionally biased region" description="Gly residues" evidence="1">
    <location>
        <begin position="1"/>
        <end position="12"/>
    </location>
</feature>
<keyword evidence="2" id="KW-0472">Membrane</keyword>
<feature type="region of interest" description="Disordered" evidence="1">
    <location>
        <begin position="1"/>
        <end position="27"/>
    </location>
</feature>
<feature type="non-terminal residue" evidence="3">
    <location>
        <position position="1"/>
    </location>
</feature>
<name>A0A3B0YCW2_9ZZZZ</name>
<evidence type="ECO:0008006" key="4">
    <source>
        <dbReference type="Google" id="ProtNLM"/>
    </source>
</evidence>
<protein>
    <recommendedName>
        <fullName evidence="4">PEP-CTERM protein-sorting domain-containing protein</fullName>
    </recommendedName>
</protein>
<evidence type="ECO:0000313" key="3">
    <source>
        <dbReference type="EMBL" id="VAW73427.1"/>
    </source>
</evidence>
<accession>A0A3B0YCW2</accession>
<dbReference type="AlphaFoldDB" id="A0A3B0YCW2"/>
<keyword evidence="2" id="KW-1133">Transmembrane helix</keyword>
<dbReference type="EMBL" id="UOFJ01000711">
    <property type="protein sequence ID" value="VAW73427.1"/>
    <property type="molecule type" value="Genomic_DNA"/>
</dbReference>
<evidence type="ECO:0000256" key="1">
    <source>
        <dbReference type="SAM" id="MobiDB-lite"/>
    </source>
</evidence>
<evidence type="ECO:0000256" key="2">
    <source>
        <dbReference type="SAM" id="Phobius"/>
    </source>
</evidence>
<proteinExistence type="predicted"/>
<sequence>TATGGSGTGGARSGSAQAFSSATGTSGLSQARATTGSFIEGNYVSVNARAVLAGNAPGGVIATSRSEAGTNEGESVADRTQLEGLQAGAFATLLPSAADAVTLLVGNTSVEVAMLNKQALATGLLGGSFSENGSATTGQLYTSSADFNIDMTDKVNTDLLVGLLDPVAVGDHGFDSLRVRLNIEGQQTTDLTFTDLLTAEAFLDDNALNFGLWADLISSDNVLDIEIILDITEQHLGEGFSTNFIVGGGVSAVPVPGAVWLFGSGLLGLLVAARRRR</sequence>
<keyword evidence="2" id="KW-0812">Transmembrane</keyword>